<dbReference type="Proteomes" id="UP000186922">
    <property type="component" value="Unassembled WGS sequence"/>
</dbReference>
<name>A0A1D1V295_RAMVA</name>
<dbReference type="AlphaFoldDB" id="A0A1D1V295"/>
<organism evidence="1 2">
    <name type="scientific">Ramazzottius varieornatus</name>
    <name type="common">Water bear</name>
    <name type="synonym">Tardigrade</name>
    <dbReference type="NCBI Taxonomy" id="947166"/>
    <lineage>
        <taxon>Eukaryota</taxon>
        <taxon>Metazoa</taxon>
        <taxon>Ecdysozoa</taxon>
        <taxon>Tardigrada</taxon>
        <taxon>Eutardigrada</taxon>
        <taxon>Parachela</taxon>
        <taxon>Hypsibioidea</taxon>
        <taxon>Ramazzottiidae</taxon>
        <taxon>Ramazzottius</taxon>
    </lineage>
</organism>
<gene>
    <name evidence="1" type="primary">RvY_07456-1</name>
    <name evidence="1" type="synonym">RvY_07456.1</name>
    <name evidence="1" type="ORF">RvY_07456</name>
</gene>
<keyword evidence="2" id="KW-1185">Reference proteome</keyword>
<sequence>MVLLTAVMTSEDNMFADLVMLIVPKAATWKYDVQPQSVLLTVYRLRYENRVVRVSDCVGLEYCRDGSNPLGYSLIPTISSSGNRMDLSILPELVDQEKLTSPLEIQRVVDHLELSRKISEQRKI</sequence>
<comment type="caution">
    <text evidence="1">The sequence shown here is derived from an EMBL/GenBank/DDBJ whole genome shotgun (WGS) entry which is preliminary data.</text>
</comment>
<evidence type="ECO:0000313" key="2">
    <source>
        <dbReference type="Proteomes" id="UP000186922"/>
    </source>
</evidence>
<accession>A0A1D1V295</accession>
<reference evidence="1 2" key="1">
    <citation type="journal article" date="2016" name="Nat. Commun.">
        <title>Extremotolerant tardigrade genome and improved radiotolerance of human cultured cells by tardigrade-unique protein.</title>
        <authorList>
            <person name="Hashimoto T."/>
            <person name="Horikawa D.D."/>
            <person name="Saito Y."/>
            <person name="Kuwahara H."/>
            <person name="Kozuka-Hata H."/>
            <person name="Shin-I T."/>
            <person name="Minakuchi Y."/>
            <person name="Ohishi K."/>
            <person name="Motoyama A."/>
            <person name="Aizu T."/>
            <person name="Enomoto A."/>
            <person name="Kondo K."/>
            <person name="Tanaka S."/>
            <person name="Hara Y."/>
            <person name="Koshikawa S."/>
            <person name="Sagara H."/>
            <person name="Miura T."/>
            <person name="Yokobori S."/>
            <person name="Miyagawa K."/>
            <person name="Suzuki Y."/>
            <person name="Kubo T."/>
            <person name="Oyama M."/>
            <person name="Kohara Y."/>
            <person name="Fujiyama A."/>
            <person name="Arakawa K."/>
            <person name="Katayama T."/>
            <person name="Toyoda A."/>
            <person name="Kunieda T."/>
        </authorList>
    </citation>
    <scope>NUCLEOTIDE SEQUENCE [LARGE SCALE GENOMIC DNA]</scope>
    <source>
        <strain evidence="1 2">YOKOZUNA-1</strain>
    </source>
</reference>
<evidence type="ECO:0000313" key="1">
    <source>
        <dbReference type="EMBL" id="GAU95939.1"/>
    </source>
</evidence>
<proteinExistence type="predicted"/>
<dbReference type="EMBL" id="BDGG01000003">
    <property type="protein sequence ID" value="GAU95939.1"/>
    <property type="molecule type" value="Genomic_DNA"/>
</dbReference>
<protein>
    <submittedName>
        <fullName evidence="1">Uncharacterized protein</fullName>
    </submittedName>
</protein>